<evidence type="ECO:0000256" key="1">
    <source>
        <dbReference type="ARBA" id="ARBA00022490"/>
    </source>
</evidence>
<dbReference type="PROSITE" id="PS01131">
    <property type="entry name" value="RRNA_A_DIMETH"/>
    <property type="match status" value="1"/>
</dbReference>
<evidence type="ECO:0000256" key="6">
    <source>
        <dbReference type="ARBA" id="ARBA00022884"/>
    </source>
</evidence>
<evidence type="ECO:0000256" key="2">
    <source>
        <dbReference type="ARBA" id="ARBA00022552"/>
    </source>
</evidence>
<proteinExistence type="inferred from homology"/>
<dbReference type="PANTHER" id="PTHR11727">
    <property type="entry name" value="DIMETHYLADENOSINE TRANSFERASE"/>
    <property type="match status" value="1"/>
</dbReference>
<keyword evidence="6" id="KW-0694">RNA-binding</keyword>
<dbReference type="PROSITE" id="PS51689">
    <property type="entry name" value="SAM_RNA_A_N6_MT"/>
    <property type="match status" value="1"/>
</dbReference>
<feature type="domain" description="Ribosomal RNA adenine methylase transferase N-terminal" evidence="7">
    <location>
        <begin position="16"/>
        <end position="185"/>
    </location>
</feature>
<dbReference type="SUPFAM" id="SSF53335">
    <property type="entry name" value="S-adenosyl-L-methionine-dependent methyltransferases"/>
    <property type="match status" value="1"/>
</dbReference>
<dbReference type="Gene3D" id="3.40.50.150">
    <property type="entry name" value="Vaccinia Virus protein VP39"/>
    <property type="match status" value="1"/>
</dbReference>
<organism evidence="8">
    <name type="scientific">marine metagenome</name>
    <dbReference type="NCBI Taxonomy" id="408172"/>
    <lineage>
        <taxon>unclassified sequences</taxon>
        <taxon>metagenomes</taxon>
        <taxon>ecological metagenomes</taxon>
    </lineage>
</organism>
<gene>
    <name evidence="8" type="ORF">METZ01_LOCUS227822</name>
</gene>
<protein>
    <recommendedName>
        <fullName evidence="7">Ribosomal RNA adenine methylase transferase N-terminal domain-containing protein</fullName>
    </recommendedName>
</protein>
<dbReference type="InterPro" id="IPR020596">
    <property type="entry name" value="rRNA_Ade_Mease_Trfase_CS"/>
</dbReference>
<dbReference type="InterPro" id="IPR001737">
    <property type="entry name" value="KsgA/Erm"/>
</dbReference>
<dbReference type="InterPro" id="IPR023165">
    <property type="entry name" value="rRNA_Ade_diMease-like_C"/>
</dbReference>
<dbReference type="CDD" id="cd02440">
    <property type="entry name" value="AdoMet_MTases"/>
    <property type="match status" value="1"/>
</dbReference>
<dbReference type="InterPro" id="IPR020598">
    <property type="entry name" value="rRNA_Ade_methylase_Trfase_N"/>
</dbReference>
<dbReference type="Gene3D" id="1.10.8.100">
    <property type="entry name" value="Ribosomal RNA adenine dimethylase-like, domain 2"/>
    <property type="match status" value="1"/>
</dbReference>
<evidence type="ECO:0000259" key="7">
    <source>
        <dbReference type="SMART" id="SM00650"/>
    </source>
</evidence>
<name>A0A382GII0_9ZZZZ</name>
<dbReference type="NCBIfam" id="TIGR00755">
    <property type="entry name" value="ksgA"/>
    <property type="match status" value="1"/>
</dbReference>
<sequence length="263" mass="30218">MKKPPLGQNYLINEDIASEIINQIDISSNQHVLEIGPGKGILSNLILKKAKSLTAIEIDPKLCMILSDRFKQHENFQLLQADALKYNYSTLKNQYQVVSNLPYYAAAHILKRLIHYREYFTHLTVMLQKEVVDRLVASPGSRNYGSLSVFVQFYCEVERLIEVDKDAFSPKPKIDSSVIKLTPRVSQRVQVENVKTFFSVVNTSFLHKRKILKNNLIGWKSLYQKRNDKTELAGINLNRRAETLSIEEFAILSNYINSNGDRI</sequence>
<dbReference type="HAMAP" id="MF_00607">
    <property type="entry name" value="16SrRNA_methyltr_A"/>
    <property type="match status" value="1"/>
</dbReference>
<dbReference type="AlphaFoldDB" id="A0A382GII0"/>
<keyword evidence="3" id="KW-0489">Methyltransferase</keyword>
<keyword evidence="4" id="KW-0808">Transferase</keyword>
<evidence type="ECO:0000256" key="5">
    <source>
        <dbReference type="ARBA" id="ARBA00022691"/>
    </source>
</evidence>
<dbReference type="EMBL" id="UINC01055740">
    <property type="protein sequence ID" value="SVB74968.1"/>
    <property type="molecule type" value="Genomic_DNA"/>
</dbReference>
<dbReference type="SMART" id="SM00650">
    <property type="entry name" value="rADc"/>
    <property type="match status" value="1"/>
</dbReference>
<keyword evidence="5" id="KW-0949">S-adenosyl-L-methionine</keyword>
<dbReference type="GO" id="GO:0003723">
    <property type="term" value="F:RNA binding"/>
    <property type="evidence" value="ECO:0007669"/>
    <property type="project" value="UniProtKB-KW"/>
</dbReference>
<evidence type="ECO:0000313" key="8">
    <source>
        <dbReference type="EMBL" id="SVB74968.1"/>
    </source>
</evidence>
<evidence type="ECO:0000256" key="3">
    <source>
        <dbReference type="ARBA" id="ARBA00022603"/>
    </source>
</evidence>
<dbReference type="GO" id="GO:0005829">
    <property type="term" value="C:cytosol"/>
    <property type="evidence" value="ECO:0007669"/>
    <property type="project" value="TreeGrafter"/>
</dbReference>
<keyword evidence="1" id="KW-0963">Cytoplasm</keyword>
<dbReference type="PANTHER" id="PTHR11727:SF7">
    <property type="entry name" value="DIMETHYLADENOSINE TRANSFERASE-RELATED"/>
    <property type="match status" value="1"/>
</dbReference>
<keyword evidence="2" id="KW-0698">rRNA processing</keyword>
<dbReference type="InterPro" id="IPR029063">
    <property type="entry name" value="SAM-dependent_MTases_sf"/>
</dbReference>
<accession>A0A382GII0</accession>
<evidence type="ECO:0000256" key="4">
    <source>
        <dbReference type="ARBA" id="ARBA00022679"/>
    </source>
</evidence>
<dbReference type="Pfam" id="PF00398">
    <property type="entry name" value="RrnaAD"/>
    <property type="match status" value="1"/>
</dbReference>
<dbReference type="InterPro" id="IPR011530">
    <property type="entry name" value="rRNA_adenine_dimethylase"/>
</dbReference>
<reference evidence="8" key="1">
    <citation type="submission" date="2018-05" db="EMBL/GenBank/DDBJ databases">
        <authorList>
            <person name="Lanie J.A."/>
            <person name="Ng W.-L."/>
            <person name="Kazmierczak K.M."/>
            <person name="Andrzejewski T.M."/>
            <person name="Davidsen T.M."/>
            <person name="Wayne K.J."/>
            <person name="Tettelin H."/>
            <person name="Glass J.I."/>
            <person name="Rusch D."/>
            <person name="Podicherti R."/>
            <person name="Tsui H.-C.T."/>
            <person name="Winkler M.E."/>
        </authorList>
    </citation>
    <scope>NUCLEOTIDE SEQUENCE</scope>
</reference>
<dbReference type="GO" id="GO:0000179">
    <property type="term" value="F:rRNA (adenine-N6,N6-)-dimethyltransferase activity"/>
    <property type="evidence" value="ECO:0007669"/>
    <property type="project" value="InterPro"/>
</dbReference>